<reference evidence="3" key="1">
    <citation type="submission" date="2024-06" db="EMBL/GenBank/DDBJ databases">
        <title>Multi-omics analyses provide insights into the biosynthesis of the anticancer antibiotic pleurotin in Hohenbuehelia grisea.</title>
        <authorList>
            <person name="Weaver J.A."/>
            <person name="Alberti F."/>
        </authorList>
    </citation>
    <scope>NUCLEOTIDE SEQUENCE [LARGE SCALE GENOMIC DNA]</scope>
    <source>
        <strain evidence="3">T-177</strain>
    </source>
</reference>
<feature type="compositionally biased region" description="Polar residues" evidence="1">
    <location>
        <begin position="1"/>
        <end position="20"/>
    </location>
</feature>
<evidence type="ECO:0000313" key="2">
    <source>
        <dbReference type="EMBL" id="KAL0948877.1"/>
    </source>
</evidence>
<feature type="compositionally biased region" description="Low complexity" evidence="1">
    <location>
        <begin position="25"/>
        <end position="39"/>
    </location>
</feature>
<sequence length="724" mass="78817">MTDAAQTSSNLPEQSLSSQPDVEMVSASQSSSTIVASKSGNDARGESWEKEWKIHALSFVRHVRTDCTDCNNYGRHIFEASNDPDDTRHLANRVLAGTGQRFDAYEVEAKQLQGDLALANERIDLLKRELAQLRAERPSSPPHKRPRTETIASSASSNRESMSTSSSSHRGPVTPSYSAPAKPPVSTGYRGVPQYAGYKSNYLSSGMGSAHAPSFSSYNQRGPSRSSATSTASSAQSSSTAYSSGLPYDGSPYGKGLTPVPPVRHPDVIGNDNGEITDEEDLIGSSLPPNLDRPINLPNSWAEETERTYYPSTTVSAIPALFIRPPKYKPQGKHPLDVPAFQEGVETFLGKGVSLAEARSFTEKNLPSQVEQVIAVMELAHRENEWDALHVVQKLVSSFGERRRNWLPLDWICRCDWRRPNWFAAFKKRAVEVHATARQIHQATPHRTAHELDWAHYLLQHAKERPAGVPVFQDARAVRGWRLAKCCEPKIDRLPGFQGEILIVVQRLAELLAVPNKYREMILNHEVALAPTVRVVPVAGTTTNFTVTDAATHLGACGVTPTMADDAWTWAHAWCEEHRWSHHLGALFHEVNTMPHSDPPPPLEGELCWVNDEVLHIWNEAYLRLPSSLRATFSVVNLPHSYRTPASNLAAGVTASTANPLVASGPVPSSGEDAMAIDASGAPAHVPHVTSATTSGLEGSIHAVSLSDTAPVAASNSAGLPPDP</sequence>
<dbReference type="Proteomes" id="UP001556367">
    <property type="component" value="Unassembled WGS sequence"/>
</dbReference>
<evidence type="ECO:0000256" key="1">
    <source>
        <dbReference type="SAM" id="MobiDB-lite"/>
    </source>
</evidence>
<feature type="region of interest" description="Disordered" evidence="1">
    <location>
        <begin position="134"/>
        <end position="188"/>
    </location>
</feature>
<protein>
    <submittedName>
        <fullName evidence="2">Uncharacterized protein</fullName>
    </submittedName>
</protein>
<proteinExistence type="predicted"/>
<feature type="region of interest" description="Disordered" evidence="1">
    <location>
        <begin position="209"/>
        <end position="262"/>
    </location>
</feature>
<keyword evidence="3" id="KW-1185">Reference proteome</keyword>
<organism evidence="2 3">
    <name type="scientific">Hohenbuehelia grisea</name>
    <dbReference type="NCBI Taxonomy" id="104357"/>
    <lineage>
        <taxon>Eukaryota</taxon>
        <taxon>Fungi</taxon>
        <taxon>Dikarya</taxon>
        <taxon>Basidiomycota</taxon>
        <taxon>Agaricomycotina</taxon>
        <taxon>Agaricomycetes</taxon>
        <taxon>Agaricomycetidae</taxon>
        <taxon>Agaricales</taxon>
        <taxon>Pleurotineae</taxon>
        <taxon>Pleurotaceae</taxon>
        <taxon>Hohenbuehelia</taxon>
    </lineage>
</organism>
<feature type="compositionally biased region" description="Low complexity" evidence="1">
    <location>
        <begin position="224"/>
        <end position="244"/>
    </location>
</feature>
<feature type="region of interest" description="Disordered" evidence="1">
    <location>
        <begin position="1"/>
        <end position="42"/>
    </location>
</feature>
<feature type="compositionally biased region" description="Polar residues" evidence="1">
    <location>
        <begin position="214"/>
        <end position="223"/>
    </location>
</feature>
<evidence type="ECO:0000313" key="3">
    <source>
        <dbReference type="Proteomes" id="UP001556367"/>
    </source>
</evidence>
<name>A0ABR3IZS4_9AGAR</name>
<gene>
    <name evidence="2" type="ORF">HGRIS_008995</name>
</gene>
<dbReference type="EMBL" id="JASNQZ010000012">
    <property type="protein sequence ID" value="KAL0948877.1"/>
    <property type="molecule type" value="Genomic_DNA"/>
</dbReference>
<accession>A0ABR3IZS4</accession>
<feature type="compositionally biased region" description="Low complexity" evidence="1">
    <location>
        <begin position="153"/>
        <end position="168"/>
    </location>
</feature>
<comment type="caution">
    <text evidence="2">The sequence shown here is derived from an EMBL/GenBank/DDBJ whole genome shotgun (WGS) entry which is preliminary data.</text>
</comment>